<comment type="caution">
    <text evidence="2">The sequence shown here is derived from an EMBL/GenBank/DDBJ whole genome shotgun (WGS) entry which is preliminary data.</text>
</comment>
<proteinExistence type="predicted"/>
<dbReference type="EMBL" id="BAAAPO010000039">
    <property type="protein sequence ID" value="GAA1799975.1"/>
    <property type="molecule type" value="Genomic_DNA"/>
</dbReference>
<gene>
    <name evidence="2" type="ORF">GCM10009811_24840</name>
</gene>
<protein>
    <submittedName>
        <fullName evidence="2">Uncharacterized protein</fullName>
    </submittedName>
</protein>
<evidence type="ECO:0000313" key="3">
    <source>
        <dbReference type="Proteomes" id="UP001499938"/>
    </source>
</evidence>
<sequence length="130" mass="14326">MSDSDGDATAHNEPNFDGEETTAPRHVVMLNRRDEQGLMHRSISLSDSGQLGISGHDLGPGVEAFFGANEYEFERTYSADDTTRARELLGVAPDDGLLQAITERFRATHELESFLEGHGNEGEFWSRVGD</sequence>
<dbReference type="RefSeq" id="WP_344085789.1">
    <property type="nucleotide sequence ID" value="NZ_BAAAPO010000039.1"/>
</dbReference>
<evidence type="ECO:0000256" key="1">
    <source>
        <dbReference type="SAM" id="MobiDB-lite"/>
    </source>
</evidence>
<name>A0ABP4Y2X5_9MICO</name>
<reference evidence="3" key="1">
    <citation type="journal article" date="2019" name="Int. J. Syst. Evol. Microbiol.">
        <title>The Global Catalogue of Microorganisms (GCM) 10K type strain sequencing project: providing services to taxonomists for standard genome sequencing and annotation.</title>
        <authorList>
            <consortium name="The Broad Institute Genomics Platform"/>
            <consortium name="The Broad Institute Genome Sequencing Center for Infectious Disease"/>
            <person name="Wu L."/>
            <person name="Ma J."/>
        </authorList>
    </citation>
    <scope>NUCLEOTIDE SEQUENCE [LARGE SCALE GENOMIC DNA]</scope>
    <source>
        <strain evidence="3">JCM 15592</strain>
    </source>
</reference>
<accession>A0ABP4Y2X5</accession>
<evidence type="ECO:0000313" key="2">
    <source>
        <dbReference type="EMBL" id="GAA1799975.1"/>
    </source>
</evidence>
<dbReference type="Proteomes" id="UP001499938">
    <property type="component" value="Unassembled WGS sequence"/>
</dbReference>
<feature type="region of interest" description="Disordered" evidence="1">
    <location>
        <begin position="1"/>
        <end position="26"/>
    </location>
</feature>
<organism evidence="2 3">
    <name type="scientific">Nostocoides veronense</name>
    <dbReference type="NCBI Taxonomy" id="330836"/>
    <lineage>
        <taxon>Bacteria</taxon>
        <taxon>Bacillati</taxon>
        <taxon>Actinomycetota</taxon>
        <taxon>Actinomycetes</taxon>
        <taxon>Micrococcales</taxon>
        <taxon>Intrasporangiaceae</taxon>
        <taxon>Nostocoides</taxon>
    </lineage>
</organism>
<keyword evidence="3" id="KW-1185">Reference proteome</keyword>